<accession>A0A246DKT9</accession>
<dbReference type="Proteomes" id="UP000197269">
    <property type="component" value="Unassembled WGS sequence"/>
</dbReference>
<evidence type="ECO:0000313" key="1">
    <source>
        <dbReference type="EMBL" id="OWO89725.1"/>
    </source>
</evidence>
<proteinExistence type="predicted"/>
<dbReference type="RefSeq" id="WP_088397216.1">
    <property type="nucleotide sequence ID" value="NZ_MXPU01000039.1"/>
</dbReference>
<comment type="caution">
    <text evidence="1">The sequence shown here is derived from an EMBL/GenBank/DDBJ whole genome shotgun (WGS) entry which is preliminary data.</text>
</comment>
<protein>
    <submittedName>
        <fullName evidence="1">Uncharacterized protein</fullName>
    </submittedName>
</protein>
<name>A0A246DKT9_9HYPH</name>
<dbReference type="EMBL" id="MXPU01000039">
    <property type="protein sequence ID" value="OWO89725.1"/>
    <property type="molecule type" value="Genomic_DNA"/>
</dbReference>
<organism evidence="1 2">
    <name type="scientific">Rhizobium esperanzae</name>
    <dbReference type="NCBI Taxonomy" id="1967781"/>
    <lineage>
        <taxon>Bacteria</taxon>
        <taxon>Pseudomonadati</taxon>
        <taxon>Pseudomonadota</taxon>
        <taxon>Alphaproteobacteria</taxon>
        <taxon>Hyphomicrobiales</taxon>
        <taxon>Rhizobiaceae</taxon>
        <taxon>Rhizobium/Agrobacterium group</taxon>
        <taxon>Rhizobium</taxon>
    </lineage>
</organism>
<evidence type="ECO:0000313" key="2">
    <source>
        <dbReference type="Proteomes" id="UP000197269"/>
    </source>
</evidence>
<sequence length="159" mass="17690">MLVLDKDGGRRVGIFNGIAGMYTIYSKGTVSFTTEKNTWDIRCLVDSITDQTGCSLWDDRGRFVILYDNSTVPLAVSVVEDYKVASAGIIRVDKNKAFAPGTISDRDQVATFMDQLRSGKQVRTRIGASDKKSEYAALDDAVALVHHMQAHFQEMKFQD</sequence>
<dbReference type="AlphaFoldDB" id="A0A246DKT9"/>
<reference evidence="1 2" key="1">
    <citation type="submission" date="2017-03" db="EMBL/GenBank/DDBJ databases">
        <title>Genome of strain Rhizobium sp. CNPSo 668.</title>
        <authorList>
            <person name="Ribeiro R."/>
        </authorList>
    </citation>
    <scope>NUCLEOTIDE SEQUENCE [LARGE SCALE GENOMIC DNA]</scope>
    <source>
        <strain evidence="1 2">CNPSo 668</strain>
    </source>
</reference>
<gene>
    <name evidence="1" type="ORF">B5E41_30055</name>
</gene>